<organism evidence="1">
    <name type="scientific">Nothobranchius kadleci</name>
    <name type="common">African annual killifish</name>
    <dbReference type="NCBI Taxonomy" id="1051664"/>
    <lineage>
        <taxon>Eukaryota</taxon>
        <taxon>Metazoa</taxon>
        <taxon>Chordata</taxon>
        <taxon>Craniata</taxon>
        <taxon>Vertebrata</taxon>
        <taxon>Euteleostomi</taxon>
        <taxon>Actinopterygii</taxon>
        <taxon>Neopterygii</taxon>
        <taxon>Teleostei</taxon>
        <taxon>Neoteleostei</taxon>
        <taxon>Acanthomorphata</taxon>
        <taxon>Ovalentaria</taxon>
        <taxon>Atherinomorphae</taxon>
        <taxon>Cyprinodontiformes</taxon>
        <taxon>Nothobranchiidae</taxon>
        <taxon>Nothobranchius</taxon>
    </lineage>
</organism>
<feature type="non-terminal residue" evidence="1">
    <location>
        <position position="48"/>
    </location>
</feature>
<name>A0A1A8E8L9_NOTKA</name>
<evidence type="ECO:0000313" key="1">
    <source>
        <dbReference type="EMBL" id="SBQ42293.1"/>
    </source>
</evidence>
<accession>A0A1A8E8L9</accession>
<reference evidence="1" key="2">
    <citation type="submission" date="2016-06" db="EMBL/GenBank/DDBJ databases">
        <title>The genome of a short-lived fish provides insights into sex chromosome evolution and the genetic control of aging.</title>
        <authorList>
            <person name="Reichwald K."/>
            <person name="Felder M."/>
            <person name="Petzold A."/>
            <person name="Koch P."/>
            <person name="Groth M."/>
            <person name="Platzer M."/>
        </authorList>
    </citation>
    <scope>NUCLEOTIDE SEQUENCE</scope>
    <source>
        <tissue evidence="1">Brain</tissue>
    </source>
</reference>
<protein>
    <submittedName>
        <fullName evidence="1">Uncharacterized protein</fullName>
    </submittedName>
</protein>
<gene>
    <name evidence="1" type="primary">Nfu_g_1_001612</name>
</gene>
<dbReference type="AlphaFoldDB" id="A0A1A8E8L9"/>
<dbReference type="EMBL" id="HAEA01013813">
    <property type="protein sequence ID" value="SBQ42293.1"/>
    <property type="molecule type" value="Transcribed_RNA"/>
</dbReference>
<reference evidence="1" key="1">
    <citation type="submission" date="2016-05" db="EMBL/GenBank/DDBJ databases">
        <authorList>
            <person name="Lavstsen T."/>
            <person name="Jespersen J.S."/>
        </authorList>
    </citation>
    <scope>NUCLEOTIDE SEQUENCE</scope>
    <source>
        <tissue evidence="1">Brain</tissue>
    </source>
</reference>
<proteinExistence type="predicted"/>
<sequence>MVPAYTTCCLLRVIKTSLCFFPPCGPSGSFAIRRPAAEVQLCCSSAKK</sequence>